<evidence type="ECO:0000256" key="3">
    <source>
        <dbReference type="SAM" id="MobiDB-lite"/>
    </source>
</evidence>
<dbReference type="SUPFAM" id="SSF52540">
    <property type="entry name" value="P-loop containing nucleoside triphosphate hydrolases"/>
    <property type="match status" value="1"/>
</dbReference>
<dbReference type="InterPro" id="IPR003578">
    <property type="entry name" value="Small_GTPase_Rho"/>
</dbReference>
<name>A0A9X0B3A5_9EURO</name>
<dbReference type="PANTHER" id="PTHR24072">
    <property type="entry name" value="RHO FAMILY GTPASE"/>
    <property type="match status" value="1"/>
</dbReference>
<sequence>MSDIETDERVTLLLVGDAECGKSTFLSRLKSGKRPTPSQTGAATDASLPETLRDSDQPFIYDIRFAKKKFTLELYDTASPNQHWTSLQPDVVVIAFDISNRNTLAGLITVTNSAKRIGFHSDANIINRQWRNEITRHFQHGHGERIPVMLLGLKRDLRTEGEGIIYPQEAYRIAQELRCDRYAECSAVTGELLAETFEDLARMAGMATTTKGGQTAGGCSIL</sequence>
<dbReference type="PRINTS" id="PR00449">
    <property type="entry name" value="RASTRNSFRMNG"/>
</dbReference>
<proteinExistence type="predicted"/>
<feature type="region of interest" description="Disordered" evidence="3">
    <location>
        <begin position="28"/>
        <end position="49"/>
    </location>
</feature>
<keyword evidence="5" id="KW-1185">Reference proteome</keyword>
<dbReference type="GO" id="GO:0007264">
    <property type="term" value="P:small GTPase-mediated signal transduction"/>
    <property type="evidence" value="ECO:0007669"/>
    <property type="project" value="InterPro"/>
</dbReference>
<keyword evidence="1" id="KW-0547">Nucleotide-binding</keyword>
<comment type="caution">
    <text evidence="4">The sequence shown here is derived from an EMBL/GenBank/DDBJ whole genome shotgun (WGS) entry which is preliminary data.</text>
</comment>
<dbReference type="PROSITE" id="PS51419">
    <property type="entry name" value="RAB"/>
    <property type="match status" value="1"/>
</dbReference>
<keyword evidence="2" id="KW-0342">GTP-binding</keyword>
<dbReference type="SMART" id="SM00175">
    <property type="entry name" value="RAB"/>
    <property type="match status" value="1"/>
</dbReference>
<dbReference type="OrthoDB" id="25896at2759"/>
<accession>A0A9X0B3A5</accession>
<organism evidence="4 5">
    <name type="scientific">Penicillium cosmopolitanum</name>
    <dbReference type="NCBI Taxonomy" id="1131564"/>
    <lineage>
        <taxon>Eukaryota</taxon>
        <taxon>Fungi</taxon>
        <taxon>Dikarya</taxon>
        <taxon>Ascomycota</taxon>
        <taxon>Pezizomycotina</taxon>
        <taxon>Eurotiomycetes</taxon>
        <taxon>Eurotiomycetidae</taxon>
        <taxon>Eurotiales</taxon>
        <taxon>Aspergillaceae</taxon>
        <taxon>Penicillium</taxon>
    </lineage>
</organism>
<dbReference type="GO" id="GO:0003924">
    <property type="term" value="F:GTPase activity"/>
    <property type="evidence" value="ECO:0007669"/>
    <property type="project" value="InterPro"/>
</dbReference>
<dbReference type="InterPro" id="IPR027417">
    <property type="entry name" value="P-loop_NTPase"/>
</dbReference>
<evidence type="ECO:0000313" key="5">
    <source>
        <dbReference type="Proteomes" id="UP001147747"/>
    </source>
</evidence>
<dbReference type="InterPro" id="IPR001806">
    <property type="entry name" value="Small_GTPase"/>
</dbReference>
<dbReference type="GeneID" id="81372669"/>
<dbReference type="AlphaFoldDB" id="A0A9X0B3A5"/>
<dbReference type="SMART" id="SM00174">
    <property type="entry name" value="RHO"/>
    <property type="match status" value="1"/>
</dbReference>
<dbReference type="GO" id="GO:0005525">
    <property type="term" value="F:GTP binding"/>
    <property type="evidence" value="ECO:0007669"/>
    <property type="project" value="UniProtKB-KW"/>
</dbReference>
<dbReference type="Gene3D" id="3.40.50.300">
    <property type="entry name" value="P-loop containing nucleotide triphosphate hydrolases"/>
    <property type="match status" value="1"/>
</dbReference>
<evidence type="ECO:0000256" key="2">
    <source>
        <dbReference type="ARBA" id="ARBA00023134"/>
    </source>
</evidence>
<evidence type="ECO:0008006" key="6">
    <source>
        <dbReference type="Google" id="ProtNLM"/>
    </source>
</evidence>
<dbReference type="EMBL" id="JAPZBU010000009">
    <property type="protein sequence ID" value="KAJ5386511.1"/>
    <property type="molecule type" value="Genomic_DNA"/>
</dbReference>
<gene>
    <name evidence="4" type="ORF">N7509_009052</name>
</gene>
<dbReference type="RefSeq" id="XP_056484309.1">
    <property type="nucleotide sequence ID" value="XM_056633689.1"/>
</dbReference>
<evidence type="ECO:0000256" key="1">
    <source>
        <dbReference type="ARBA" id="ARBA00022741"/>
    </source>
</evidence>
<protein>
    <recommendedName>
        <fullName evidence="6">P-loop containing nucleoside triphosphate hydrolase protein</fullName>
    </recommendedName>
</protein>
<evidence type="ECO:0000313" key="4">
    <source>
        <dbReference type="EMBL" id="KAJ5386511.1"/>
    </source>
</evidence>
<dbReference type="Pfam" id="PF00071">
    <property type="entry name" value="Ras"/>
    <property type="match status" value="1"/>
</dbReference>
<dbReference type="Proteomes" id="UP001147747">
    <property type="component" value="Unassembled WGS sequence"/>
</dbReference>
<reference evidence="4" key="1">
    <citation type="submission" date="2022-12" db="EMBL/GenBank/DDBJ databases">
        <authorList>
            <person name="Petersen C."/>
        </authorList>
    </citation>
    <scope>NUCLEOTIDE SEQUENCE</scope>
    <source>
        <strain evidence="4">IBT 29677</strain>
    </source>
</reference>
<reference evidence="4" key="2">
    <citation type="journal article" date="2023" name="IMA Fungus">
        <title>Comparative genomic study of the Penicillium genus elucidates a diverse pangenome and 15 lateral gene transfer events.</title>
        <authorList>
            <person name="Petersen C."/>
            <person name="Sorensen T."/>
            <person name="Nielsen M.R."/>
            <person name="Sondergaard T.E."/>
            <person name="Sorensen J.L."/>
            <person name="Fitzpatrick D.A."/>
            <person name="Frisvad J.C."/>
            <person name="Nielsen K.L."/>
        </authorList>
    </citation>
    <scope>NUCLEOTIDE SEQUENCE</scope>
    <source>
        <strain evidence="4">IBT 29677</strain>
    </source>
</reference>